<dbReference type="Proteomes" id="UP000053989">
    <property type="component" value="Unassembled WGS sequence"/>
</dbReference>
<proteinExistence type="predicted"/>
<dbReference type="EMBL" id="KN822004">
    <property type="protein sequence ID" value="KIM70504.1"/>
    <property type="molecule type" value="Genomic_DNA"/>
</dbReference>
<accession>A0A0C3EQS3</accession>
<organism evidence="1 2">
    <name type="scientific">Scleroderma citrinum Foug A</name>
    <dbReference type="NCBI Taxonomy" id="1036808"/>
    <lineage>
        <taxon>Eukaryota</taxon>
        <taxon>Fungi</taxon>
        <taxon>Dikarya</taxon>
        <taxon>Basidiomycota</taxon>
        <taxon>Agaricomycotina</taxon>
        <taxon>Agaricomycetes</taxon>
        <taxon>Agaricomycetidae</taxon>
        <taxon>Boletales</taxon>
        <taxon>Sclerodermatineae</taxon>
        <taxon>Sclerodermataceae</taxon>
        <taxon>Scleroderma</taxon>
    </lineage>
</organism>
<name>A0A0C3EQS3_9AGAM</name>
<gene>
    <name evidence="1" type="ORF">SCLCIDRAFT_75387</name>
</gene>
<feature type="non-terminal residue" evidence="1">
    <location>
        <position position="1"/>
    </location>
</feature>
<dbReference type="InterPro" id="IPR023213">
    <property type="entry name" value="CAT-like_dom_sf"/>
</dbReference>
<dbReference type="InParanoid" id="A0A0C3EQS3"/>
<reference evidence="1 2" key="1">
    <citation type="submission" date="2014-04" db="EMBL/GenBank/DDBJ databases">
        <authorList>
            <consortium name="DOE Joint Genome Institute"/>
            <person name="Kuo A."/>
            <person name="Kohler A."/>
            <person name="Nagy L.G."/>
            <person name="Floudas D."/>
            <person name="Copeland A."/>
            <person name="Barry K.W."/>
            <person name="Cichocki N."/>
            <person name="Veneault-Fourrey C."/>
            <person name="LaButti K."/>
            <person name="Lindquist E.A."/>
            <person name="Lipzen A."/>
            <person name="Lundell T."/>
            <person name="Morin E."/>
            <person name="Murat C."/>
            <person name="Sun H."/>
            <person name="Tunlid A."/>
            <person name="Henrissat B."/>
            <person name="Grigoriev I.V."/>
            <person name="Hibbett D.S."/>
            <person name="Martin F."/>
            <person name="Nordberg H.P."/>
            <person name="Cantor M.N."/>
            <person name="Hua S.X."/>
        </authorList>
    </citation>
    <scope>NUCLEOTIDE SEQUENCE [LARGE SCALE GENOMIC DNA]</scope>
    <source>
        <strain evidence="1 2">Foug A</strain>
    </source>
</reference>
<feature type="non-terminal residue" evidence="1">
    <location>
        <position position="119"/>
    </location>
</feature>
<keyword evidence="2" id="KW-1185">Reference proteome</keyword>
<reference evidence="2" key="2">
    <citation type="submission" date="2015-01" db="EMBL/GenBank/DDBJ databases">
        <title>Evolutionary Origins and Diversification of the Mycorrhizal Mutualists.</title>
        <authorList>
            <consortium name="DOE Joint Genome Institute"/>
            <consortium name="Mycorrhizal Genomics Consortium"/>
            <person name="Kohler A."/>
            <person name="Kuo A."/>
            <person name="Nagy L.G."/>
            <person name="Floudas D."/>
            <person name="Copeland A."/>
            <person name="Barry K.W."/>
            <person name="Cichocki N."/>
            <person name="Veneault-Fourrey C."/>
            <person name="LaButti K."/>
            <person name="Lindquist E.A."/>
            <person name="Lipzen A."/>
            <person name="Lundell T."/>
            <person name="Morin E."/>
            <person name="Murat C."/>
            <person name="Riley R."/>
            <person name="Ohm R."/>
            <person name="Sun H."/>
            <person name="Tunlid A."/>
            <person name="Henrissat B."/>
            <person name="Grigoriev I.V."/>
            <person name="Hibbett D.S."/>
            <person name="Martin F."/>
        </authorList>
    </citation>
    <scope>NUCLEOTIDE SEQUENCE [LARGE SCALE GENOMIC DNA]</scope>
    <source>
        <strain evidence="2">Foug A</strain>
    </source>
</reference>
<sequence>LTIQDCLTAYFVTVLSRAQKKPIARVTNVASYRKVIAPFIKENVAGNAVRWVCARVSLPLDMTGIAIAIRSSIIRSRDPQDIENWLSVMGDSLLTATNSGKSTFFAPYEDELFVNSNAS</sequence>
<dbReference type="HOGENOM" id="CLU_131282_0_0_1"/>
<protein>
    <submittedName>
        <fullName evidence="1">Uncharacterized protein</fullName>
    </submittedName>
</protein>
<evidence type="ECO:0000313" key="1">
    <source>
        <dbReference type="EMBL" id="KIM70504.1"/>
    </source>
</evidence>
<evidence type="ECO:0000313" key="2">
    <source>
        <dbReference type="Proteomes" id="UP000053989"/>
    </source>
</evidence>
<dbReference type="AlphaFoldDB" id="A0A0C3EQS3"/>
<dbReference type="OrthoDB" id="1862401at2759"/>
<dbReference type="Gene3D" id="3.30.559.10">
    <property type="entry name" value="Chloramphenicol acetyltransferase-like domain"/>
    <property type="match status" value="1"/>
</dbReference>